<evidence type="ECO:0000313" key="6">
    <source>
        <dbReference type="EMBL" id="KIW61168.1"/>
    </source>
</evidence>
<dbReference type="CDD" id="cd07730">
    <property type="entry name" value="metallo-hydrolase-like_MBL-fold"/>
    <property type="match status" value="1"/>
</dbReference>
<gene>
    <name evidence="6" type="ORF">PV05_01325</name>
</gene>
<accession>A0A0D2EZQ0</accession>
<evidence type="ECO:0000313" key="7">
    <source>
        <dbReference type="Proteomes" id="UP000054342"/>
    </source>
</evidence>
<dbReference type="InterPro" id="IPR036866">
    <property type="entry name" value="RibonucZ/Hydroxyglut_hydro"/>
</dbReference>
<dbReference type="GO" id="GO:0016787">
    <property type="term" value="F:hydrolase activity"/>
    <property type="evidence" value="ECO:0007669"/>
    <property type="project" value="UniProtKB-KW"/>
</dbReference>
<feature type="domain" description="Metallo-beta-lactamase" evidence="5">
    <location>
        <begin position="58"/>
        <end position="280"/>
    </location>
</feature>
<name>A0A0D2EZQ0_9EURO</name>
<evidence type="ECO:0000256" key="2">
    <source>
        <dbReference type="ARBA" id="ARBA00022723"/>
    </source>
</evidence>
<protein>
    <recommendedName>
        <fullName evidence="5">Metallo-beta-lactamase domain-containing protein</fullName>
    </recommendedName>
</protein>
<dbReference type="Proteomes" id="UP000054342">
    <property type="component" value="Unassembled WGS sequence"/>
</dbReference>
<keyword evidence="4" id="KW-0862">Zinc</keyword>
<sequence>MAAGPQQFLHQPKPAPNLQIPSGASARVQIIDSTSSLEAPLEPFMLPALPGHDTLKAPSFSFLIEQVSTRRKVLFDLGVRVDPENYAPAVLNILNRPGWKTKAERSVATILQENGVDAAGGAIEGIIWSHWHYDHVGNPATFPGSTALIVGPGVSEALLPAYPSNPESPLLESDFAGRDLIVTDFDKRPTVQLGRFRAVDFFGDGSFYLLDAPGHAIGHMCGLARVTSIQEGDDEDTFVFMGADTAHHGGEFRPTEYLPLPRGIAPSPYVAKYANVCPGHIFEAVHPTKRGTEPYYHVNAPFSHDTAQAQEMCTHMEEFDAADNVFVIIAHDASMLDERVGIEWFPRGDLRTWKARDCAKKARWGFLQDLVKAVEASGIV</sequence>
<dbReference type="SMART" id="SM00849">
    <property type="entry name" value="Lactamase_B"/>
    <property type="match status" value="1"/>
</dbReference>
<organism evidence="6 7">
    <name type="scientific">Exophiala xenobiotica</name>
    <dbReference type="NCBI Taxonomy" id="348802"/>
    <lineage>
        <taxon>Eukaryota</taxon>
        <taxon>Fungi</taxon>
        <taxon>Dikarya</taxon>
        <taxon>Ascomycota</taxon>
        <taxon>Pezizomycotina</taxon>
        <taxon>Eurotiomycetes</taxon>
        <taxon>Chaetothyriomycetidae</taxon>
        <taxon>Chaetothyriales</taxon>
        <taxon>Herpotrichiellaceae</taxon>
        <taxon>Exophiala</taxon>
    </lineage>
</organism>
<dbReference type="OrthoDB" id="10250730at2759"/>
<dbReference type="HOGENOM" id="CLU_030571_1_0_1"/>
<proteinExistence type="inferred from homology"/>
<dbReference type="EMBL" id="KN847317">
    <property type="protein sequence ID" value="KIW61168.1"/>
    <property type="molecule type" value="Genomic_DNA"/>
</dbReference>
<dbReference type="PANTHER" id="PTHR42978:SF5">
    <property type="entry name" value="METALLO-BETA-LACTAMASE DOMAIN-CONTAINING PROTEIN"/>
    <property type="match status" value="1"/>
</dbReference>
<dbReference type="SUPFAM" id="SSF56281">
    <property type="entry name" value="Metallo-hydrolase/oxidoreductase"/>
    <property type="match status" value="1"/>
</dbReference>
<dbReference type="STRING" id="348802.A0A0D2EZQ0"/>
<dbReference type="PANTHER" id="PTHR42978">
    <property type="entry name" value="QUORUM-QUENCHING LACTONASE YTNP-RELATED-RELATED"/>
    <property type="match status" value="1"/>
</dbReference>
<comment type="similarity">
    <text evidence="1">Belongs to the metallo-beta-lactamase superfamily.</text>
</comment>
<dbReference type="GO" id="GO:0046872">
    <property type="term" value="F:metal ion binding"/>
    <property type="evidence" value="ECO:0007669"/>
    <property type="project" value="UniProtKB-KW"/>
</dbReference>
<keyword evidence="3" id="KW-0378">Hydrolase</keyword>
<evidence type="ECO:0000259" key="5">
    <source>
        <dbReference type="SMART" id="SM00849"/>
    </source>
</evidence>
<dbReference type="InterPro" id="IPR051013">
    <property type="entry name" value="MBL_superfamily_lactonases"/>
</dbReference>
<keyword evidence="7" id="KW-1185">Reference proteome</keyword>
<dbReference type="RefSeq" id="XP_013321752.1">
    <property type="nucleotide sequence ID" value="XM_013466298.1"/>
</dbReference>
<dbReference type="GeneID" id="25323233"/>
<dbReference type="AlphaFoldDB" id="A0A0D2EZQ0"/>
<keyword evidence="2" id="KW-0479">Metal-binding</keyword>
<dbReference type="Gene3D" id="3.60.15.10">
    <property type="entry name" value="Ribonuclease Z/Hydroxyacylglutathione hydrolase-like"/>
    <property type="match status" value="1"/>
</dbReference>
<dbReference type="Pfam" id="PF00753">
    <property type="entry name" value="Lactamase_B"/>
    <property type="match status" value="1"/>
</dbReference>
<reference evidence="6 7" key="1">
    <citation type="submission" date="2015-01" db="EMBL/GenBank/DDBJ databases">
        <title>The Genome Sequence of Exophiala xenobiotica CBS118157.</title>
        <authorList>
            <consortium name="The Broad Institute Genomics Platform"/>
            <person name="Cuomo C."/>
            <person name="de Hoog S."/>
            <person name="Gorbushina A."/>
            <person name="Stielow B."/>
            <person name="Teixiera M."/>
            <person name="Abouelleil A."/>
            <person name="Chapman S.B."/>
            <person name="Priest M."/>
            <person name="Young S.K."/>
            <person name="Wortman J."/>
            <person name="Nusbaum C."/>
            <person name="Birren B."/>
        </authorList>
    </citation>
    <scope>NUCLEOTIDE SEQUENCE [LARGE SCALE GENOMIC DNA]</scope>
    <source>
        <strain evidence="6 7">CBS 118157</strain>
    </source>
</reference>
<evidence type="ECO:0000256" key="4">
    <source>
        <dbReference type="ARBA" id="ARBA00022833"/>
    </source>
</evidence>
<evidence type="ECO:0000256" key="1">
    <source>
        <dbReference type="ARBA" id="ARBA00007749"/>
    </source>
</evidence>
<dbReference type="InterPro" id="IPR001279">
    <property type="entry name" value="Metallo-B-lactamas"/>
</dbReference>
<evidence type="ECO:0000256" key="3">
    <source>
        <dbReference type="ARBA" id="ARBA00022801"/>
    </source>
</evidence>